<dbReference type="Pfam" id="PF19425">
    <property type="entry name" value="Csd3_N2"/>
    <property type="match status" value="1"/>
</dbReference>
<evidence type="ECO:0000256" key="3">
    <source>
        <dbReference type="ARBA" id="ARBA00022670"/>
    </source>
</evidence>
<dbReference type="InterPro" id="IPR045834">
    <property type="entry name" value="Csd3_N2"/>
</dbReference>
<evidence type="ECO:0000256" key="7">
    <source>
        <dbReference type="ARBA" id="ARBA00023049"/>
    </source>
</evidence>
<dbReference type="Pfam" id="PF04225">
    <property type="entry name" value="LysM_OapA"/>
    <property type="match status" value="1"/>
</dbReference>
<proteinExistence type="predicted"/>
<dbReference type="Pfam" id="PF01551">
    <property type="entry name" value="Peptidase_M23"/>
    <property type="match status" value="1"/>
</dbReference>
<dbReference type="Proteomes" id="UP000613743">
    <property type="component" value="Unassembled WGS sequence"/>
</dbReference>
<reference evidence="11" key="2">
    <citation type="submission" date="2020-09" db="EMBL/GenBank/DDBJ databases">
        <authorList>
            <person name="Sun Q."/>
            <person name="Ohkuma M."/>
        </authorList>
    </citation>
    <scope>NUCLEOTIDE SEQUENCE</scope>
    <source>
        <strain evidence="11">JCM 30804</strain>
    </source>
</reference>
<dbReference type="RefSeq" id="WP_229779767.1">
    <property type="nucleotide sequence ID" value="NZ_BMPZ01000002.1"/>
</dbReference>
<dbReference type="CDD" id="cd12797">
    <property type="entry name" value="M23_peptidase"/>
    <property type="match status" value="1"/>
</dbReference>
<comment type="subcellular location">
    <subcellularLocation>
        <location evidence="2">Cell envelope</location>
    </subcellularLocation>
</comment>
<keyword evidence="6" id="KW-0862">Zinc</keyword>
<evidence type="ECO:0000259" key="9">
    <source>
        <dbReference type="Pfam" id="PF04225"/>
    </source>
</evidence>
<protein>
    <submittedName>
        <fullName evidence="11">Subfamily M23B unassigned peptidase</fullName>
    </submittedName>
</protein>
<comment type="caution">
    <text evidence="11">The sequence shown here is derived from an EMBL/GenBank/DDBJ whole genome shotgun (WGS) entry which is preliminary data.</text>
</comment>
<evidence type="ECO:0000259" key="8">
    <source>
        <dbReference type="Pfam" id="PF01551"/>
    </source>
</evidence>
<evidence type="ECO:0000313" key="11">
    <source>
        <dbReference type="EMBL" id="GGI75580.1"/>
    </source>
</evidence>
<keyword evidence="5" id="KW-0378">Hydrolase</keyword>
<dbReference type="Gene3D" id="2.70.70.10">
    <property type="entry name" value="Glucose Permease (Domain IIA)"/>
    <property type="match status" value="1"/>
</dbReference>
<keyword evidence="7" id="KW-0482">Metalloprotease</keyword>
<feature type="domain" description="Csd3-like second N-terminal" evidence="10">
    <location>
        <begin position="140"/>
        <end position="263"/>
    </location>
</feature>
<dbReference type="InterPro" id="IPR050570">
    <property type="entry name" value="Cell_wall_metabolism_enzyme"/>
</dbReference>
<reference evidence="11" key="1">
    <citation type="journal article" date="2014" name="Int. J. Syst. Evol. Microbiol.">
        <title>Complete genome sequence of Corynebacterium casei LMG S-19264T (=DSM 44701T), isolated from a smear-ripened cheese.</title>
        <authorList>
            <consortium name="US DOE Joint Genome Institute (JGI-PGF)"/>
            <person name="Walter F."/>
            <person name="Albersmeier A."/>
            <person name="Kalinowski J."/>
            <person name="Ruckert C."/>
        </authorList>
    </citation>
    <scope>NUCLEOTIDE SEQUENCE</scope>
    <source>
        <strain evidence="11">JCM 30804</strain>
    </source>
</reference>
<keyword evidence="12" id="KW-1185">Reference proteome</keyword>
<dbReference type="Gene3D" id="3.10.450.350">
    <property type="match status" value="2"/>
</dbReference>
<dbReference type="PANTHER" id="PTHR21666">
    <property type="entry name" value="PEPTIDASE-RELATED"/>
    <property type="match status" value="1"/>
</dbReference>
<keyword evidence="3" id="KW-0645">Protease</keyword>
<evidence type="ECO:0000256" key="5">
    <source>
        <dbReference type="ARBA" id="ARBA00022801"/>
    </source>
</evidence>
<dbReference type="PANTHER" id="PTHR21666:SF292">
    <property type="entry name" value="MUREIN DD-ENDOPEPTIDASE MEPM"/>
    <property type="match status" value="1"/>
</dbReference>
<evidence type="ECO:0000259" key="10">
    <source>
        <dbReference type="Pfam" id="PF19425"/>
    </source>
</evidence>
<organism evidence="11 12">
    <name type="scientific">Shewanella gelidii</name>
    <dbReference type="NCBI Taxonomy" id="1642821"/>
    <lineage>
        <taxon>Bacteria</taxon>
        <taxon>Pseudomonadati</taxon>
        <taxon>Pseudomonadota</taxon>
        <taxon>Gammaproteobacteria</taxon>
        <taxon>Alteromonadales</taxon>
        <taxon>Shewanellaceae</taxon>
        <taxon>Shewanella</taxon>
    </lineage>
</organism>
<sequence>MIGAALLLPKDRQGIEVHSSPTQRIPIELDIASIVSKLPQPNDFRLTTPSADASFTVAKGDTLSELFMRAQIDQQTMYRVLEADLNILALDTLQPGNEIRFWLSNDGQLDKLELYFNLARQVVFSRYDDGSYRVDEVNVEGIWQNRHLSGQINGSFYLSAKRAGVTAGQIQQIEGLLKEKLNFARDLRAGDEFSILLSEQYVDGEASGQNQILGLNIQRGRKTISAYQHEDGNYYDEKGQSLARAFQRTPLQRRYRLTSHYNPKRKHPVTGRVAPHNGTDFATPVGTKIVAPGDGVVTLVTNHRYAGKYVVIQHGNKYKTRYLHLSKALVRKGQRVTRGQVIALSGKTGRITGAHLHYEFHINGRPVNPMKAKIPMAKQLPNKAMQRFSALVGKRKMIMGLS</sequence>
<evidence type="ECO:0000256" key="2">
    <source>
        <dbReference type="ARBA" id="ARBA00004196"/>
    </source>
</evidence>
<name>A0A917N7P6_9GAMM</name>
<dbReference type="GO" id="GO:0042834">
    <property type="term" value="F:peptidoglycan binding"/>
    <property type="evidence" value="ECO:0007669"/>
    <property type="project" value="InterPro"/>
</dbReference>
<dbReference type="FunFam" id="2.70.70.10:FF:000002">
    <property type="entry name" value="Murein DD-endopeptidase MepM"/>
    <property type="match status" value="1"/>
</dbReference>
<dbReference type="InterPro" id="IPR007340">
    <property type="entry name" value="LysM_Opacity-associatedA"/>
</dbReference>
<dbReference type="GO" id="GO:0030313">
    <property type="term" value="C:cell envelope"/>
    <property type="evidence" value="ECO:0007669"/>
    <property type="project" value="UniProtKB-SubCell"/>
</dbReference>
<evidence type="ECO:0000256" key="6">
    <source>
        <dbReference type="ARBA" id="ARBA00022833"/>
    </source>
</evidence>
<evidence type="ECO:0000256" key="1">
    <source>
        <dbReference type="ARBA" id="ARBA00001947"/>
    </source>
</evidence>
<dbReference type="GO" id="GO:0006508">
    <property type="term" value="P:proteolysis"/>
    <property type="evidence" value="ECO:0007669"/>
    <property type="project" value="UniProtKB-KW"/>
</dbReference>
<evidence type="ECO:0000256" key="4">
    <source>
        <dbReference type="ARBA" id="ARBA00022723"/>
    </source>
</evidence>
<dbReference type="InterPro" id="IPR016047">
    <property type="entry name" value="M23ase_b-sheet_dom"/>
</dbReference>
<feature type="domain" description="Opacity-associated protein A LysM-like" evidence="9">
    <location>
        <begin position="54"/>
        <end position="133"/>
    </location>
</feature>
<gene>
    <name evidence="11" type="ORF">GCM10009332_11270</name>
</gene>
<dbReference type="GO" id="GO:0004222">
    <property type="term" value="F:metalloendopeptidase activity"/>
    <property type="evidence" value="ECO:0007669"/>
    <property type="project" value="TreeGrafter"/>
</dbReference>
<evidence type="ECO:0000313" key="12">
    <source>
        <dbReference type="Proteomes" id="UP000613743"/>
    </source>
</evidence>
<feature type="domain" description="M23ase beta-sheet core" evidence="8">
    <location>
        <begin position="275"/>
        <end position="369"/>
    </location>
</feature>
<dbReference type="AlphaFoldDB" id="A0A917N7P6"/>
<keyword evidence="4" id="KW-0479">Metal-binding</keyword>
<comment type="cofactor">
    <cofactor evidence="1">
        <name>Zn(2+)</name>
        <dbReference type="ChEBI" id="CHEBI:29105"/>
    </cofactor>
</comment>
<dbReference type="EMBL" id="BMPZ01000002">
    <property type="protein sequence ID" value="GGI75580.1"/>
    <property type="molecule type" value="Genomic_DNA"/>
</dbReference>
<accession>A0A917N7P6</accession>
<dbReference type="InterPro" id="IPR011055">
    <property type="entry name" value="Dup_hybrid_motif"/>
</dbReference>
<dbReference type="SUPFAM" id="SSF51261">
    <property type="entry name" value="Duplicated hybrid motif"/>
    <property type="match status" value="1"/>
</dbReference>
<dbReference type="GO" id="GO:0046872">
    <property type="term" value="F:metal ion binding"/>
    <property type="evidence" value="ECO:0007669"/>
    <property type="project" value="UniProtKB-KW"/>
</dbReference>